<evidence type="ECO:0000313" key="2">
    <source>
        <dbReference type="Proteomes" id="UP001172386"/>
    </source>
</evidence>
<protein>
    <submittedName>
        <fullName evidence="1">Uncharacterized protein</fullName>
    </submittedName>
</protein>
<sequence>MSNNASSNISNDCNSSPWDGEQSIPGYVGIHNAMQTPVSHSAPLTMLPESVPTDRQPRKFSWEAVSQNLYNISQTPPALQDSISQSPGILLSSCPSSTMSGHVQRLSFLTSNESPISGEVLRGLANDSYMLLYQQRSPTVAEMYGQDNYVRFLAFTDGSAPLFSPHNTEWTRSITTEDQPKLGAPFDENAFGKARRDDLTLSQSMEESTTGQNIVQWGAQRYGMVDAEPYRAPENSFQHTVQHPSRRGLYTKQPSVVASPSPTLHITRPSQTHEFVFYSPDRENKQTAYRSPCPKCDKVYMRSSELVNHTTLMHDRPFEFVCLHPSCSVTTYASPRFNKHHTESHPKCKMLQTDENGSSCRMKKPRVQPKKIWGCWLCEAYFTNVVEWAEHHMAHRGARESMSYTWLLRSLLSQDLVRPYWRDEITRQEESSQYARDLQWSAGKDQARDEVIEGLETGFWQGHGLDKDPQACRDIVASAMRASILGTKTKHGALAKTPGPRNNRKRPLSGSL</sequence>
<organism evidence="1 2">
    <name type="scientific">Neophaeococcomyces mojaviensis</name>
    <dbReference type="NCBI Taxonomy" id="3383035"/>
    <lineage>
        <taxon>Eukaryota</taxon>
        <taxon>Fungi</taxon>
        <taxon>Dikarya</taxon>
        <taxon>Ascomycota</taxon>
        <taxon>Pezizomycotina</taxon>
        <taxon>Eurotiomycetes</taxon>
        <taxon>Chaetothyriomycetidae</taxon>
        <taxon>Chaetothyriales</taxon>
        <taxon>Chaetothyriales incertae sedis</taxon>
        <taxon>Neophaeococcomyces</taxon>
    </lineage>
</organism>
<evidence type="ECO:0000313" key="1">
    <source>
        <dbReference type="EMBL" id="KAJ9651112.1"/>
    </source>
</evidence>
<proteinExistence type="predicted"/>
<reference evidence="1" key="1">
    <citation type="submission" date="2022-10" db="EMBL/GenBank/DDBJ databases">
        <title>Culturing micro-colonial fungi from biological soil crusts in the Mojave desert and describing Neophaeococcomyces mojavensis, and introducing the new genera and species Taxawa tesnikishii.</title>
        <authorList>
            <person name="Kurbessoian T."/>
            <person name="Stajich J.E."/>
        </authorList>
    </citation>
    <scope>NUCLEOTIDE SEQUENCE</scope>
    <source>
        <strain evidence="1">JES_112</strain>
    </source>
</reference>
<name>A0ACC2ZUJ6_9EURO</name>
<dbReference type="EMBL" id="JAPDRQ010000281">
    <property type="protein sequence ID" value="KAJ9651112.1"/>
    <property type="molecule type" value="Genomic_DNA"/>
</dbReference>
<comment type="caution">
    <text evidence="1">The sequence shown here is derived from an EMBL/GenBank/DDBJ whole genome shotgun (WGS) entry which is preliminary data.</text>
</comment>
<keyword evidence="2" id="KW-1185">Reference proteome</keyword>
<gene>
    <name evidence="1" type="ORF">H2198_009591</name>
</gene>
<dbReference type="Proteomes" id="UP001172386">
    <property type="component" value="Unassembled WGS sequence"/>
</dbReference>
<accession>A0ACC2ZUJ6</accession>